<keyword evidence="2" id="KW-0472">Membrane</keyword>
<feature type="chain" id="PRO_5047071377" evidence="3">
    <location>
        <begin position="19"/>
        <end position="249"/>
    </location>
</feature>
<name>A0ABW8YYQ7_9FLAO</name>
<comment type="caution">
    <text evidence="4">The sequence shown here is derived from an EMBL/GenBank/DDBJ whole genome shotgun (WGS) entry which is preliminary data.</text>
</comment>
<feature type="repeat" description="TPR" evidence="1">
    <location>
        <begin position="52"/>
        <end position="85"/>
    </location>
</feature>
<keyword evidence="5" id="KW-1185">Reference proteome</keyword>
<evidence type="ECO:0000313" key="5">
    <source>
        <dbReference type="Proteomes" id="UP001629156"/>
    </source>
</evidence>
<dbReference type="SUPFAM" id="SSF48452">
    <property type="entry name" value="TPR-like"/>
    <property type="match status" value="1"/>
</dbReference>
<keyword evidence="2" id="KW-0812">Transmembrane</keyword>
<dbReference type="RefSeq" id="WP_408085704.1">
    <property type="nucleotide sequence ID" value="NZ_JBELPZ010000016.1"/>
</dbReference>
<feature type="transmembrane region" description="Helical" evidence="2">
    <location>
        <begin position="127"/>
        <end position="147"/>
    </location>
</feature>
<evidence type="ECO:0000256" key="3">
    <source>
        <dbReference type="SAM" id="SignalP"/>
    </source>
</evidence>
<gene>
    <name evidence="4" type="ORF">ABS766_13430</name>
</gene>
<feature type="transmembrane region" description="Helical" evidence="2">
    <location>
        <begin position="156"/>
        <end position="178"/>
    </location>
</feature>
<accession>A0ABW8YYQ7</accession>
<evidence type="ECO:0000313" key="4">
    <source>
        <dbReference type="EMBL" id="MFL9845424.1"/>
    </source>
</evidence>
<keyword evidence="3" id="KW-0732">Signal</keyword>
<dbReference type="Pfam" id="PF13414">
    <property type="entry name" value="TPR_11"/>
    <property type="match status" value="1"/>
</dbReference>
<keyword evidence="2" id="KW-1133">Transmembrane helix</keyword>
<dbReference type="InterPro" id="IPR019734">
    <property type="entry name" value="TPR_rpt"/>
</dbReference>
<reference evidence="4 5" key="1">
    <citation type="submission" date="2024-06" db="EMBL/GenBank/DDBJ databases">
        <authorList>
            <person name="Kaempfer P."/>
            <person name="Viver T."/>
        </authorList>
    </citation>
    <scope>NUCLEOTIDE SEQUENCE [LARGE SCALE GENOMIC DNA]</scope>
    <source>
        <strain evidence="4 5">ST-119</strain>
    </source>
</reference>
<dbReference type="PROSITE" id="PS50005">
    <property type="entry name" value="TPR"/>
    <property type="match status" value="1"/>
</dbReference>
<evidence type="ECO:0000256" key="1">
    <source>
        <dbReference type="PROSITE-ProRule" id="PRU00339"/>
    </source>
</evidence>
<protein>
    <submittedName>
        <fullName evidence="4">Tetratricopeptide repeat protein</fullName>
    </submittedName>
</protein>
<proteinExistence type="predicted"/>
<dbReference type="Gene3D" id="2.30.30.40">
    <property type="entry name" value="SH3 Domains"/>
    <property type="match status" value="1"/>
</dbReference>
<evidence type="ECO:0000256" key="2">
    <source>
        <dbReference type="SAM" id="Phobius"/>
    </source>
</evidence>
<keyword evidence="1" id="KW-0802">TPR repeat</keyword>
<organism evidence="4 5">
    <name type="scientific">Flavobacterium rhizosphaerae</name>
    <dbReference type="NCBI Taxonomy" id="3163298"/>
    <lineage>
        <taxon>Bacteria</taxon>
        <taxon>Pseudomonadati</taxon>
        <taxon>Bacteroidota</taxon>
        <taxon>Flavobacteriia</taxon>
        <taxon>Flavobacteriales</taxon>
        <taxon>Flavobacteriaceae</taxon>
        <taxon>Flavobacterium</taxon>
    </lineage>
</organism>
<dbReference type="PROSITE" id="PS50293">
    <property type="entry name" value="TPR_REGION"/>
    <property type="match status" value="1"/>
</dbReference>
<sequence length="249" mass="27719">MKKIALYIMFLFAVQLVAAQSFEKGNALYKEGNYASAAAQYEGILKQKKESAEIYFNLGNAYYKMGEVAPAVYNYKKALLLHPGYKEAQVNLGFAQKMAIDDIKAVPRVGFSKMVYNAASNFHYNTWAWIALGFAGLFFLFFLGYYFGGSTLIKRIFFVGMFIGIGGSVVGVLSAIYVKSHFEAERPAVVFAEVVSVKEEPRDMANDAFILHEGTQVNVEETVGDWKKIQLADESVGWIKSGAIKEVKN</sequence>
<feature type="signal peptide" evidence="3">
    <location>
        <begin position="1"/>
        <end position="18"/>
    </location>
</feature>
<dbReference type="SMART" id="SM00028">
    <property type="entry name" value="TPR"/>
    <property type="match status" value="2"/>
</dbReference>
<dbReference type="InterPro" id="IPR011990">
    <property type="entry name" value="TPR-like_helical_dom_sf"/>
</dbReference>
<dbReference type="Proteomes" id="UP001629156">
    <property type="component" value="Unassembled WGS sequence"/>
</dbReference>
<dbReference type="Gene3D" id="1.25.40.10">
    <property type="entry name" value="Tetratricopeptide repeat domain"/>
    <property type="match status" value="1"/>
</dbReference>
<dbReference type="EMBL" id="JBELPZ010000016">
    <property type="protein sequence ID" value="MFL9845424.1"/>
    <property type="molecule type" value="Genomic_DNA"/>
</dbReference>